<dbReference type="PANTHER" id="PTHR47675">
    <property type="entry name" value="MOLYBDOPTERIN BINDING DOMAIN PROTEIN (AFU_ORTHOLOGUE AFUA_5G11210)"/>
    <property type="match status" value="1"/>
</dbReference>
<evidence type="ECO:0000259" key="1">
    <source>
        <dbReference type="SMART" id="SM00852"/>
    </source>
</evidence>
<evidence type="ECO:0000313" key="3">
    <source>
        <dbReference type="Proteomes" id="UP001219933"/>
    </source>
</evidence>
<evidence type="ECO:0000313" key="2">
    <source>
        <dbReference type="EMBL" id="WFD33300.1"/>
    </source>
</evidence>
<dbReference type="Pfam" id="PF00994">
    <property type="entry name" value="MoCF_biosynth"/>
    <property type="match status" value="1"/>
</dbReference>
<dbReference type="GO" id="GO:0047884">
    <property type="term" value="F:FAD diphosphatase activity"/>
    <property type="evidence" value="ECO:0007669"/>
    <property type="project" value="TreeGrafter"/>
</dbReference>
<protein>
    <recommendedName>
        <fullName evidence="1">MoaB/Mog domain-containing protein</fullName>
    </recommendedName>
</protein>
<dbReference type="EMBL" id="CP119877">
    <property type="protein sequence ID" value="WFD33300.1"/>
    <property type="molecule type" value="Genomic_DNA"/>
</dbReference>
<dbReference type="PANTHER" id="PTHR47675:SF1">
    <property type="entry name" value="MOLYBDOPTERIN BINDING DOMAIN PROTEIN (AFU_ORTHOLOGUE AFUA_5G11210)"/>
    <property type="match status" value="1"/>
</dbReference>
<sequence>MARHCFALGIDLKRVEVIPDDYDAIAEAATRLSRTNDWVVTSGGIGPTPDDITYDSLARAFNTTLEYHDETIRRMDVSAKQRGHKLSESEDVKRARYRMALFPKGADVIFPTKEYWVPIVRVGGNVCILPGVPRIFEALLDAYTPYLCLDPSRPRPIRQLINCAVPESELSPLLERLTVSGQRDGIKVGSYPRWGTGVHISLIGTDPKVLERYTAEVVAATGGTKL</sequence>
<dbReference type="InterPro" id="IPR001453">
    <property type="entry name" value="MoaB/Mog_dom"/>
</dbReference>
<proteinExistence type="predicted"/>
<gene>
    <name evidence="2" type="ORF">MCUN1_000113</name>
</gene>
<dbReference type="AlphaFoldDB" id="A0AAF0J4Q7"/>
<dbReference type="GO" id="GO:0042726">
    <property type="term" value="P:flavin-containing compound metabolic process"/>
    <property type="evidence" value="ECO:0007669"/>
    <property type="project" value="TreeGrafter"/>
</dbReference>
<dbReference type="Proteomes" id="UP001219933">
    <property type="component" value="Chromosome 1"/>
</dbReference>
<keyword evidence="3" id="KW-1185">Reference proteome</keyword>
<reference evidence="2" key="1">
    <citation type="submission" date="2023-03" db="EMBL/GenBank/DDBJ databases">
        <title>Mating type loci evolution in Malassezia.</title>
        <authorList>
            <person name="Coelho M.A."/>
        </authorList>
    </citation>
    <scope>NUCLEOTIDE SEQUENCE</scope>
    <source>
        <strain evidence="2">CBS 11721</strain>
    </source>
</reference>
<organism evidence="2 3">
    <name type="scientific">Malassezia cuniculi</name>
    <dbReference type="NCBI Taxonomy" id="948313"/>
    <lineage>
        <taxon>Eukaryota</taxon>
        <taxon>Fungi</taxon>
        <taxon>Dikarya</taxon>
        <taxon>Basidiomycota</taxon>
        <taxon>Ustilaginomycotina</taxon>
        <taxon>Malasseziomycetes</taxon>
        <taxon>Malasseziales</taxon>
        <taxon>Malasseziaceae</taxon>
        <taxon>Malassezia</taxon>
    </lineage>
</organism>
<dbReference type="Gene3D" id="3.40.980.10">
    <property type="entry name" value="MoaB/Mog-like domain"/>
    <property type="match status" value="1"/>
</dbReference>
<dbReference type="InterPro" id="IPR036425">
    <property type="entry name" value="MoaB/Mog-like_dom_sf"/>
</dbReference>
<dbReference type="SUPFAM" id="SSF53218">
    <property type="entry name" value="Molybdenum cofactor biosynthesis proteins"/>
    <property type="match status" value="1"/>
</dbReference>
<accession>A0AAF0J4Q7</accession>
<dbReference type="SMART" id="SM00852">
    <property type="entry name" value="MoCF_biosynth"/>
    <property type="match status" value="1"/>
</dbReference>
<name>A0AAF0J4Q7_9BASI</name>
<feature type="domain" description="MoaB/Mog" evidence="1">
    <location>
        <begin position="1"/>
        <end position="150"/>
    </location>
</feature>